<organism evidence="1 2">
    <name type="scientific">Prorocentrum cordatum</name>
    <dbReference type="NCBI Taxonomy" id="2364126"/>
    <lineage>
        <taxon>Eukaryota</taxon>
        <taxon>Sar</taxon>
        <taxon>Alveolata</taxon>
        <taxon>Dinophyceae</taxon>
        <taxon>Prorocentrales</taxon>
        <taxon>Prorocentraceae</taxon>
        <taxon>Prorocentrum</taxon>
    </lineage>
</organism>
<gene>
    <name evidence="1" type="ORF">PCOR1329_LOCUS1988</name>
</gene>
<accession>A0ABN9PKJ5</accession>
<feature type="non-terminal residue" evidence="1">
    <location>
        <position position="1"/>
    </location>
</feature>
<protein>
    <submittedName>
        <fullName evidence="1">Uncharacterized protein</fullName>
    </submittedName>
</protein>
<dbReference type="Proteomes" id="UP001189429">
    <property type="component" value="Unassembled WGS sequence"/>
</dbReference>
<comment type="caution">
    <text evidence="1">The sequence shown here is derived from an EMBL/GenBank/DDBJ whole genome shotgun (WGS) entry which is preliminary data.</text>
</comment>
<keyword evidence="2" id="KW-1185">Reference proteome</keyword>
<proteinExistence type="predicted"/>
<dbReference type="EMBL" id="CAUYUJ010000485">
    <property type="protein sequence ID" value="CAK0790797.1"/>
    <property type="molecule type" value="Genomic_DNA"/>
</dbReference>
<name>A0ABN9PKJ5_9DINO</name>
<reference evidence="1" key="1">
    <citation type="submission" date="2023-10" db="EMBL/GenBank/DDBJ databases">
        <authorList>
            <person name="Chen Y."/>
            <person name="Shah S."/>
            <person name="Dougan E. K."/>
            <person name="Thang M."/>
            <person name="Chan C."/>
        </authorList>
    </citation>
    <scope>NUCLEOTIDE SEQUENCE [LARGE SCALE GENOMIC DNA]</scope>
</reference>
<evidence type="ECO:0000313" key="1">
    <source>
        <dbReference type="EMBL" id="CAK0790797.1"/>
    </source>
</evidence>
<evidence type="ECO:0000313" key="2">
    <source>
        <dbReference type="Proteomes" id="UP001189429"/>
    </source>
</evidence>
<sequence length="293" mass="32242">LFWLKPLLPNVQHMARGLRNSFLIFAALVIAAQGIENISNSGISAHQDLDEDEDEDDYDDPPGRLMAWGVTSGRFPNTSFPSGTSISCFGTQFFAHEVSLGFPLSEKCVVIIDHISDFDGGCSSDDIFSPAHAPNRTKIGTLGPADIQNDMRILLLDPPRRIPLFFHTKEKCVVHQEPMRLRKHGASTGATDVRVGFAHLASDVHYYSHTRRQYTIDRAWFAHAPGLATPDDSGAFVEGLVKTNGTKKWCSMGMLLGGGGVDNSFVVVLPISTMMEFARIHAQFCESNVHLEL</sequence>